<keyword evidence="4" id="KW-1185">Reference proteome</keyword>
<accession>A0A1W2D541</accession>
<dbReference type="PANTHER" id="PTHR42976:SF1">
    <property type="entry name" value="GH18 DOMAIN-CONTAINING PROTEIN-RELATED"/>
    <property type="match status" value="1"/>
</dbReference>
<feature type="signal peptide" evidence="1">
    <location>
        <begin position="1"/>
        <end position="30"/>
    </location>
</feature>
<dbReference type="InterPro" id="IPR052750">
    <property type="entry name" value="GH18_Chitinase"/>
</dbReference>
<dbReference type="Gene3D" id="3.20.20.80">
    <property type="entry name" value="Glycosidases"/>
    <property type="match status" value="1"/>
</dbReference>
<dbReference type="GO" id="GO:0005975">
    <property type="term" value="P:carbohydrate metabolic process"/>
    <property type="evidence" value="ECO:0007669"/>
    <property type="project" value="InterPro"/>
</dbReference>
<evidence type="ECO:0000259" key="2">
    <source>
        <dbReference type="PROSITE" id="PS51910"/>
    </source>
</evidence>
<dbReference type="PANTHER" id="PTHR42976">
    <property type="entry name" value="BIFUNCTIONAL CHITINASE/LYSOZYME-RELATED"/>
    <property type="match status" value="1"/>
</dbReference>
<dbReference type="AlphaFoldDB" id="A0A1W2D541"/>
<proteinExistence type="predicted"/>
<feature type="domain" description="GH18" evidence="2">
    <location>
        <begin position="39"/>
        <end position="319"/>
    </location>
</feature>
<dbReference type="PROSITE" id="PS51910">
    <property type="entry name" value="GH18_2"/>
    <property type="match status" value="1"/>
</dbReference>
<feature type="chain" id="PRO_5012574263" description="GH18 domain-containing protein" evidence="1">
    <location>
        <begin position="31"/>
        <end position="319"/>
    </location>
</feature>
<evidence type="ECO:0000313" key="4">
    <source>
        <dbReference type="Proteomes" id="UP000192674"/>
    </source>
</evidence>
<gene>
    <name evidence="3" type="ORF">SAMN05661093_02825</name>
</gene>
<reference evidence="3 4" key="1">
    <citation type="submission" date="2017-04" db="EMBL/GenBank/DDBJ databases">
        <authorList>
            <person name="Afonso C.L."/>
            <person name="Miller P.J."/>
            <person name="Scott M.A."/>
            <person name="Spackman E."/>
            <person name="Goraichik I."/>
            <person name="Dimitrov K.M."/>
            <person name="Suarez D.L."/>
            <person name="Swayne D.E."/>
        </authorList>
    </citation>
    <scope>NUCLEOTIDE SEQUENCE [LARGE SCALE GENOMIC DNA]</scope>
    <source>
        <strain evidence="3 4">DSM 43828</strain>
    </source>
</reference>
<keyword evidence="1" id="KW-0732">Signal</keyword>
<dbReference type="Proteomes" id="UP000192674">
    <property type="component" value="Unassembled WGS sequence"/>
</dbReference>
<evidence type="ECO:0000313" key="3">
    <source>
        <dbReference type="EMBL" id="SMC92286.1"/>
    </source>
</evidence>
<dbReference type="SUPFAM" id="SSF51445">
    <property type="entry name" value="(Trans)glycosidases"/>
    <property type="match status" value="1"/>
</dbReference>
<dbReference type="RefSeq" id="WP_200825543.1">
    <property type="nucleotide sequence ID" value="NZ_FWXV01000002.1"/>
</dbReference>
<dbReference type="InterPro" id="IPR001223">
    <property type="entry name" value="Glyco_hydro18_cat"/>
</dbReference>
<protein>
    <recommendedName>
        <fullName evidence="2">GH18 domain-containing protein</fullName>
    </recommendedName>
</protein>
<dbReference type="InterPro" id="IPR017853">
    <property type="entry name" value="GH"/>
</dbReference>
<name>A0A1W2D541_KIBAR</name>
<organism evidence="3 4">
    <name type="scientific">Kibdelosporangium aridum</name>
    <dbReference type="NCBI Taxonomy" id="2030"/>
    <lineage>
        <taxon>Bacteria</taxon>
        <taxon>Bacillati</taxon>
        <taxon>Actinomycetota</taxon>
        <taxon>Actinomycetes</taxon>
        <taxon>Pseudonocardiales</taxon>
        <taxon>Pseudonocardiaceae</taxon>
        <taxon>Kibdelosporangium</taxon>
    </lineage>
</organism>
<sequence length="319" mass="34000">MKIMRRILVAAAAVSMAVGLAPSSNGTANAETNVAVNPILAAPYLYQWSNPPNPTTVMSQTGIRAFTLAFILSNGTCNPMWDGNRSLTGADITRVNQIRAAGGDAIPSIGGWSGRKLGTYCSTAQALAGAYVKVIDAGRFTAIDLDIENTDEFSNAAVQDKILNALKIVRQQRPAVKIVITIPTEVSGPETWGNRLIQRARDLGAPVDVWTVMPFNFSSGGDMVAMTKSSVTGLKNRVKAVYGLSDDAAWRRSGLSSMNGRTDTGEIVTAANFRAIVSWANSVHLARVSFWALNRDCNNCGGISQGQWEFTRANAAVTG</sequence>
<dbReference type="CDD" id="cd06543">
    <property type="entry name" value="GH18_PF-ChiA-like"/>
    <property type="match status" value="1"/>
</dbReference>
<dbReference type="EMBL" id="FWXV01000002">
    <property type="protein sequence ID" value="SMC92286.1"/>
    <property type="molecule type" value="Genomic_DNA"/>
</dbReference>
<evidence type="ECO:0000256" key="1">
    <source>
        <dbReference type="SAM" id="SignalP"/>
    </source>
</evidence>